<dbReference type="InterPro" id="IPR003439">
    <property type="entry name" value="ABC_transporter-like_ATP-bd"/>
</dbReference>
<dbReference type="InterPro" id="IPR003593">
    <property type="entry name" value="AAA+_ATPase"/>
</dbReference>
<keyword evidence="3" id="KW-0067">ATP-binding</keyword>
<dbReference type="PANTHER" id="PTHR42734">
    <property type="entry name" value="METAL TRANSPORT SYSTEM ATP-BINDING PROTEIN TM_0124-RELATED"/>
    <property type="match status" value="1"/>
</dbReference>
<dbReference type="Pfam" id="PF00005">
    <property type="entry name" value="ABC_tran"/>
    <property type="match status" value="1"/>
</dbReference>
<name>A0A1Y4QM58_9FIRM</name>
<keyword evidence="1" id="KW-0813">Transport</keyword>
<dbReference type="InterPro" id="IPR050153">
    <property type="entry name" value="Metal_Ion_Import_ABC"/>
</dbReference>
<evidence type="ECO:0000259" key="4">
    <source>
        <dbReference type="PROSITE" id="PS50893"/>
    </source>
</evidence>
<evidence type="ECO:0000313" key="5">
    <source>
        <dbReference type="EMBL" id="OUQ05632.1"/>
    </source>
</evidence>
<dbReference type="CDD" id="cd03214">
    <property type="entry name" value="ABC_Iron-Siderophores_B12_Hemin"/>
    <property type="match status" value="1"/>
</dbReference>
<organism evidence="5 6">
    <name type="scientific">Thomasclavelia spiroformis</name>
    <dbReference type="NCBI Taxonomy" id="29348"/>
    <lineage>
        <taxon>Bacteria</taxon>
        <taxon>Bacillati</taxon>
        <taxon>Bacillota</taxon>
        <taxon>Erysipelotrichia</taxon>
        <taxon>Erysipelotrichales</taxon>
        <taxon>Coprobacillaceae</taxon>
        <taxon>Thomasclavelia</taxon>
    </lineage>
</organism>
<dbReference type="PROSITE" id="PS50893">
    <property type="entry name" value="ABC_TRANSPORTER_2"/>
    <property type="match status" value="1"/>
</dbReference>
<evidence type="ECO:0000313" key="6">
    <source>
        <dbReference type="Proteomes" id="UP000196258"/>
    </source>
</evidence>
<feature type="domain" description="ABC transporter" evidence="4">
    <location>
        <begin position="2"/>
        <end position="236"/>
    </location>
</feature>
<evidence type="ECO:0000256" key="1">
    <source>
        <dbReference type="ARBA" id="ARBA00022448"/>
    </source>
</evidence>
<dbReference type="InterPro" id="IPR027417">
    <property type="entry name" value="P-loop_NTPase"/>
</dbReference>
<dbReference type="SUPFAM" id="SSF52540">
    <property type="entry name" value="P-loop containing nucleoside triphosphate hydrolases"/>
    <property type="match status" value="1"/>
</dbReference>
<dbReference type="RefSeq" id="WP_087255393.1">
    <property type="nucleotide sequence ID" value="NZ_CAUFBS010000003.1"/>
</dbReference>
<reference evidence="6" key="1">
    <citation type="submission" date="2017-04" db="EMBL/GenBank/DDBJ databases">
        <title>Function of individual gut microbiota members based on whole genome sequencing of pure cultures obtained from chicken caecum.</title>
        <authorList>
            <person name="Medvecky M."/>
            <person name="Cejkova D."/>
            <person name="Polansky O."/>
            <person name="Karasova D."/>
            <person name="Kubasova T."/>
            <person name="Cizek A."/>
            <person name="Rychlik I."/>
        </authorList>
    </citation>
    <scope>NUCLEOTIDE SEQUENCE [LARGE SCALE GENOMIC DNA]</scope>
    <source>
        <strain evidence="6">An149</strain>
    </source>
</reference>
<dbReference type="Gene3D" id="3.40.50.300">
    <property type="entry name" value="P-loop containing nucleotide triphosphate hydrolases"/>
    <property type="match status" value="1"/>
</dbReference>
<dbReference type="GO" id="GO:0005524">
    <property type="term" value="F:ATP binding"/>
    <property type="evidence" value="ECO:0007669"/>
    <property type="project" value="UniProtKB-KW"/>
</dbReference>
<dbReference type="AlphaFoldDB" id="A0A1Y4QM58"/>
<dbReference type="SMART" id="SM00382">
    <property type="entry name" value="AAA"/>
    <property type="match status" value="1"/>
</dbReference>
<evidence type="ECO:0000256" key="2">
    <source>
        <dbReference type="ARBA" id="ARBA00022741"/>
    </source>
</evidence>
<evidence type="ECO:0000256" key="3">
    <source>
        <dbReference type="ARBA" id="ARBA00022840"/>
    </source>
</evidence>
<sequence length="253" mass="29016">MKELLRIKDFSVFYTDNIVDNVSFSLNKGDMIGLIGRNGCGKSTLLKGIMGSLKTSGDVLFCGEDFLKMKVKQRAKNISMLTQRIEIIDGITVYDLISLGDYVYWEIGENKNDEKLNQIAKLLHLENLLNKDYAILSEGQKQLVNFARVLMQDTPIMLLDEPDSALDFDNRHMLFKKLCDLVKNNNKAIILVIHNPLDALNYCNQVLLMDRGKIISEIHPLLETPEEITQKIRLIYSNIIIKKDEKQFYSLIE</sequence>
<dbReference type="GO" id="GO:0016887">
    <property type="term" value="F:ATP hydrolysis activity"/>
    <property type="evidence" value="ECO:0007669"/>
    <property type="project" value="InterPro"/>
</dbReference>
<proteinExistence type="predicted"/>
<dbReference type="Proteomes" id="UP000196258">
    <property type="component" value="Unassembled WGS sequence"/>
</dbReference>
<comment type="caution">
    <text evidence="5">The sequence shown here is derived from an EMBL/GenBank/DDBJ whole genome shotgun (WGS) entry which is preliminary data.</text>
</comment>
<keyword evidence="2" id="KW-0547">Nucleotide-binding</keyword>
<gene>
    <name evidence="5" type="ORF">B5E91_04255</name>
</gene>
<protein>
    <recommendedName>
        <fullName evidence="4">ABC transporter domain-containing protein</fullName>
    </recommendedName>
</protein>
<accession>A0A1Y4QM58</accession>
<dbReference type="EMBL" id="NFLB01000004">
    <property type="protein sequence ID" value="OUQ05632.1"/>
    <property type="molecule type" value="Genomic_DNA"/>
</dbReference>